<reference evidence="1" key="1">
    <citation type="journal article" date="2015" name="Nature">
        <title>Complex archaea that bridge the gap between prokaryotes and eukaryotes.</title>
        <authorList>
            <person name="Spang A."/>
            <person name="Saw J.H."/>
            <person name="Jorgensen S.L."/>
            <person name="Zaremba-Niedzwiedzka K."/>
            <person name="Martijn J."/>
            <person name="Lind A.E."/>
            <person name="van Eijk R."/>
            <person name="Schleper C."/>
            <person name="Guy L."/>
            <person name="Ettema T.J."/>
        </authorList>
    </citation>
    <scope>NUCLEOTIDE SEQUENCE</scope>
</reference>
<organism evidence="1">
    <name type="scientific">marine sediment metagenome</name>
    <dbReference type="NCBI Taxonomy" id="412755"/>
    <lineage>
        <taxon>unclassified sequences</taxon>
        <taxon>metagenomes</taxon>
        <taxon>ecological metagenomes</taxon>
    </lineage>
</organism>
<sequence length="71" mass="8369">MRDKPVCDSCGGMEFDITEIKEPEVRRVPASFYFRPPIYNISIYDTISFDYLTPELTKKAVCQKCSREYLY</sequence>
<dbReference type="AlphaFoldDB" id="A0A0F9B7F8"/>
<comment type="caution">
    <text evidence="1">The sequence shown here is derived from an EMBL/GenBank/DDBJ whole genome shotgun (WGS) entry which is preliminary data.</text>
</comment>
<evidence type="ECO:0000313" key="1">
    <source>
        <dbReference type="EMBL" id="KKL17590.1"/>
    </source>
</evidence>
<name>A0A0F9B7F8_9ZZZZ</name>
<dbReference type="EMBL" id="LAZR01039201">
    <property type="protein sequence ID" value="KKL17590.1"/>
    <property type="molecule type" value="Genomic_DNA"/>
</dbReference>
<protein>
    <submittedName>
        <fullName evidence="1">Uncharacterized protein</fullName>
    </submittedName>
</protein>
<accession>A0A0F9B7F8</accession>
<proteinExistence type="predicted"/>
<gene>
    <name evidence="1" type="ORF">LCGC14_2484080</name>
</gene>